<comment type="subcellular location">
    <subcellularLocation>
        <location evidence="1">Cell membrane</location>
        <topology evidence="1">Multi-pass membrane protein</topology>
    </subcellularLocation>
</comment>
<feature type="domain" description="MacB-like periplasmic core" evidence="9">
    <location>
        <begin position="21"/>
        <end position="214"/>
    </location>
</feature>
<feature type="transmembrane region" description="Helical" evidence="7">
    <location>
        <begin position="470"/>
        <end position="492"/>
    </location>
</feature>
<gene>
    <name evidence="10" type="ORF">H9L10_14205</name>
</gene>
<keyword evidence="5 7" id="KW-0472">Membrane</keyword>
<feature type="domain" description="ABC3 transporter permease C-terminal" evidence="8">
    <location>
        <begin position="689"/>
        <end position="804"/>
    </location>
</feature>
<feature type="transmembrane region" description="Helical" evidence="7">
    <location>
        <begin position="396"/>
        <end position="420"/>
    </location>
</feature>
<dbReference type="AlphaFoldDB" id="A0A7G9R163"/>
<protein>
    <submittedName>
        <fullName evidence="10">ABC transporter permease</fullName>
    </submittedName>
</protein>
<feature type="transmembrane region" description="Helical" evidence="7">
    <location>
        <begin position="731"/>
        <end position="756"/>
    </location>
</feature>
<dbReference type="InterPro" id="IPR050250">
    <property type="entry name" value="Macrolide_Exporter_MacB"/>
</dbReference>
<feature type="transmembrane region" description="Helical" evidence="7">
    <location>
        <begin position="426"/>
        <end position="449"/>
    </location>
</feature>
<comment type="similarity">
    <text evidence="6">Belongs to the ABC-4 integral membrane protein family.</text>
</comment>
<dbReference type="PANTHER" id="PTHR30572:SF4">
    <property type="entry name" value="ABC TRANSPORTER PERMEASE YTRF"/>
    <property type="match status" value="1"/>
</dbReference>
<evidence type="ECO:0000259" key="9">
    <source>
        <dbReference type="Pfam" id="PF12704"/>
    </source>
</evidence>
<dbReference type="GO" id="GO:0022857">
    <property type="term" value="F:transmembrane transporter activity"/>
    <property type="evidence" value="ECO:0007669"/>
    <property type="project" value="TreeGrafter"/>
</dbReference>
<feature type="transmembrane region" description="Helical" evidence="7">
    <location>
        <begin position="683"/>
        <end position="710"/>
    </location>
</feature>
<evidence type="ECO:0000313" key="10">
    <source>
        <dbReference type="EMBL" id="QNN49338.1"/>
    </source>
</evidence>
<keyword evidence="4 7" id="KW-1133">Transmembrane helix</keyword>
<dbReference type="InterPro" id="IPR003838">
    <property type="entry name" value="ABC3_permease_C"/>
</dbReference>
<keyword evidence="3 7" id="KW-0812">Transmembrane</keyword>
<dbReference type="RefSeq" id="WP_166104104.1">
    <property type="nucleotide sequence ID" value="NZ_BMMY01000013.1"/>
</dbReference>
<feature type="transmembrane region" description="Helical" evidence="7">
    <location>
        <begin position="246"/>
        <end position="271"/>
    </location>
</feature>
<keyword evidence="2" id="KW-1003">Cell membrane</keyword>
<keyword evidence="11" id="KW-1185">Reference proteome</keyword>
<dbReference type="KEGG" id="pei:H9L10_14205"/>
<evidence type="ECO:0000256" key="2">
    <source>
        <dbReference type="ARBA" id="ARBA00022475"/>
    </source>
</evidence>
<dbReference type="Pfam" id="PF02687">
    <property type="entry name" value="FtsX"/>
    <property type="match status" value="2"/>
</dbReference>
<dbReference type="InterPro" id="IPR025857">
    <property type="entry name" value="MacB_PCD"/>
</dbReference>
<sequence length="813" mass="79598">MTELVLATLRSQARRYLGPGLAVVLGVAFVATTLVLSATVTASVRAALAGDLGRWSAVATPAAGSAGRTATLPEGTLGRVRALPEAARVDPVRRGVLAPIAGSGVLVVSTPPAAGGPARLSAGRAPTRRGEVALSAESASALNLGLGDRFTAGRVEATVVGLVDTSGDPSLSGSGAVFGVAEEVTALTGAKGWDELRVDGTPGTSPAAVVTAVQGALGSSASVRSGNEAADEAVARMTGGRNVLTIFLLAFAAVSLLVSAIVIATTFSVLLARRARETALLRAVGATRSQVLRAALLEAAALGLLGALGGVALGAAAARGLAAAASSAGLGIPLTSFELPLSAVLVPTAVGVLVTVLAALLPVARSARISPMAALRPAPAPHTGTRPGRLRVRTGLLLGVAGAALLVAGAVVGVLPVAVLGGAASFLGVLLVGTVLLPPLARLLGAVPARTAGVPGAMAVENTVRQPGRAAATASALLVGVTLIVMMSVGAATAERSITASLDERYPVDVAVTAVADLPAATVQHVSSLEGVARSVALPGLDARVGSGAVVEVLALPPEVGDVVRGGAVGAPAPGRLMVSAQAAEAQGLGDGEPTTLVADGRRVPVTVEVSDTSPTPFAVAVETLHRLAPGAGTRAVLVRLDAEADAGAVVAQTQGLVASDGATVAGGAPARADLERLVATSLAVVTALLAVSVVIAVVGIGTSLSLSVIERTRELGLLRALGLTRGQLAGMLAGESVLLAAVATVLGSALGIAYGIAGPMSLFGDAVVVLPDVPWGRLALVGLGAVACGLLASVLPARRATRVAPVAALAEE</sequence>
<proteinExistence type="inferred from homology"/>
<organism evidence="10 11">
    <name type="scientific">Phycicoccus endophyticus</name>
    <dbReference type="NCBI Taxonomy" id="1690220"/>
    <lineage>
        <taxon>Bacteria</taxon>
        <taxon>Bacillati</taxon>
        <taxon>Actinomycetota</taxon>
        <taxon>Actinomycetes</taxon>
        <taxon>Micrococcales</taxon>
        <taxon>Intrasporangiaceae</taxon>
        <taxon>Phycicoccus</taxon>
    </lineage>
</organism>
<reference evidence="10 11" key="1">
    <citation type="submission" date="2020-08" db="EMBL/GenBank/DDBJ databases">
        <title>Genome sequence of Phycicoccus endophyticus JCM 31784T.</title>
        <authorList>
            <person name="Hyun D.-W."/>
            <person name="Bae J.-W."/>
        </authorList>
    </citation>
    <scope>NUCLEOTIDE SEQUENCE [LARGE SCALE GENOMIC DNA]</scope>
    <source>
        <strain evidence="10 11">JCM 31784</strain>
    </source>
</reference>
<feature type="domain" description="ABC3 transporter permease C-terminal" evidence="8">
    <location>
        <begin position="250"/>
        <end position="371"/>
    </location>
</feature>
<dbReference type="PANTHER" id="PTHR30572">
    <property type="entry name" value="MEMBRANE COMPONENT OF TRANSPORTER-RELATED"/>
    <property type="match status" value="1"/>
</dbReference>
<evidence type="ECO:0000256" key="6">
    <source>
        <dbReference type="ARBA" id="ARBA00038076"/>
    </source>
</evidence>
<feature type="transmembrane region" description="Helical" evidence="7">
    <location>
        <begin position="20"/>
        <end position="44"/>
    </location>
</feature>
<name>A0A7G9R163_9MICO</name>
<evidence type="ECO:0000313" key="11">
    <source>
        <dbReference type="Proteomes" id="UP000515976"/>
    </source>
</evidence>
<dbReference type="GO" id="GO:0005886">
    <property type="term" value="C:plasma membrane"/>
    <property type="evidence" value="ECO:0007669"/>
    <property type="project" value="UniProtKB-SubCell"/>
</dbReference>
<accession>A0A7G9R163</accession>
<feature type="transmembrane region" description="Helical" evidence="7">
    <location>
        <begin position="776"/>
        <end position="796"/>
    </location>
</feature>
<evidence type="ECO:0000256" key="7">
    <source>
        <dbReference type="SAM" id="Phobius"/>
    </source>
</evidence>
<dbReference type="Proteomes" id="UP000515976">
    <property type="component" value="Chromosome"/>
</dbReference>
<dbReference type="Pfam" id="PF12704">
    <property type="entry name" value="MacB_PCD"/>
    <property type="match status" value="1"/>
</dbReference>
<evidence type="ECO:0000256" key="1">
    <source>
        <dbReference type="ARBA" id="ARBA00004651"/>
    </source>
</evidence>
<evidence type="ECO:0000256" key="5">
    <source>
        <dbReference type="ARBA" id="ARBA00023136"/>
    </source>
</evidence>
<feature type="transmembrane region" description="Helical" evidence="7">
    <location>
        <begin position="343"/>
        <end position="364"/>
    </location>
</feature>
<feature type="transmembrane region" description="Helical" evidence="7">
    <location>
        <begin position="291"/>
        <end position="313"/>
    </location>
</feature>
<evidence type="ECO:0000259" key="8">
    <source>
        <dbReference type="Pfam" id="PF02687"/>
    </source>
</evidence>
<evidence type="ECO:0000256" key="3">
    <source>
        <dbReference type="ARBA" id="ARBA00022692"/>
    </source>
</evidence>
<evidence type="ECO:0000256" key="4">
    <source>
        <dbReference type="ARBA" id="ARBA00022989"/>
    </source>
</evidence>
<dbReference type="EMBL" id="CP060712">
    <property type="protein sequence ID" value="QNN49338.1"/>
    <property type="molecule type" value="Genomic_DNA"/>
</dbReference>